<protein>
    <submittedName>
        <fullName evidence="2">Uncharacterized protein</fullName>
    </submittedName>
</protein>
<evidence type="ECO:0000313" key="3">
    <source>
        <dbReference type="Proteomes" id="UP000054937"/>
    </source>
</evidence>
<dbReference type="InParanoid" id="A0A0V0Q7E2"/>
<keyword evidence="1" id="KW-0175">Coiled coil</keyword>
<dbReference type="Proteomes" id="UP000054937">
    <property type="component" value="Unassembled WGS sequence"/>
</dbReference>
<proteinExistence type="predicted"/>
<reference evidence="2 3" key="1">
    <citation type="journal article" date="2015" name="Sci. Rep.">
        <title>Genome of the facultative scuticociliatosis pathogen Pseudocohnilembus persalinus provides insight into its virulence through horizontal gene transfer.</title>
        <authorList>
            <person name="Xiong J."/>
            <person name="Wang G."/>
            <person name="Cheng J."/>
            <person name="Tian M."/>
            <person name="Pan X."/>
            <person name="Warren A."/>
            <person name="Jiang C."/>
            <person name="Yuan D."/>
            <person name="Miao W."/>
        </authorList>
    </citation>
    <scope>NUCLEOTIDE SEQUENCE [LARGE SCALE GENOMIC DNA]</scope>
    <source>
        <strain evidence="2">36N120E</strain>
    </source>
</reference>
<keyword evidence="3" id="KW-1185">Reference proteome</keyword>
<evidence type="ECO:0000313" key="2">
    <source>
        <dbReference type="EMBL" id="KRW98163.1"/>
    </source>
</evidence>
<sequence>MSFKPQIESSQIQINQCLVKIKEVQEELKGQDIIEIKLNKELKRLVTKDEKQKNQIEDMNQKINNLDSKLEENYQEIEKLEKLIEEQKRQAEDRMKKNEILIEEEEKIKKTKLGQMNTLISDSINIVKSKKDEYEKSLLHSSMEKNKNYNEQDSIIDEKEQLIDFLKKNQISNRNQQDIISNNSELVNIKQNQKPSDSYNNFNY</sequence>
<dbReference type="AlphaFoldDB" id="A0A0V0Q7E2"/>
<gene>
    <name evidence="2" type="ORF">PPERSA_02141</name>
</gene>
<feature type="coiled-coil region" evidence="1">
    <location>
        <begin position="7"/>
        <end position="108"/>
    </location>
</feature>
<name>A0A0V0Q7E2_PSEPJ</name>
<evidence type="ECO:0000256" key="1">
    <source>
        <dbReference type="SAM" id="Coils"/>
    </source>
</evidence>
<accession>A0A0V0Q7E2</accession>
<comment type="caution">
    <text evidence="2">The sequence shown here is derived from an EMBL/GenBank/DDBJ whole genome shotgun (WGS) entry which is preliminary data.</text>
</comment>
<organism evidence="2 3">
    <name type="scientific">Pseudocohnilembus persalinus</name>
    <name type="common">Ciliate</name>
    <dbReference type="NCBI Taxonomy" id="266149"/>
    <lineage>
        <taxon>Eukaryota</taxon>
        <taxon>Sar</taxon>
        <taxon>Alveolata</taxon>
        <taxon>Ciliophora</taxon>
        <taxon>Intramacronucleata</taxon>
        <taxon>Oligohymenophorea</taxon>
        <taxon>Scuticociliatia</taxon>
        <taxon>Philasterida</taxon>
        <taxon>Pseudocohnilembidae</taxon>
        <taxon>Pseudocohnilembus</taxon>
    </lineage>
</organism>
<dbReference type="EMBL" id="LDAU01000267">
    <property type="protein sequence ID" value="KRW98163.1"/>
    <property type="molecule type" value="Genomic_DNA"/>
</dbReference>